<name>A0A1S3GY51_LINAN</name>
<evidence type="ECO:0000313" key="4">
    <source>
        <dbReference type="Proteomes" id="UP000085678"/>
    </source>
</evidence>
<reference evidence="5" key="1">
    <citation type="submission" date="2025-08" db="UniProtKB">
        <authorList>
            <consortium name="RefSeq"/>
        </authorList>
    </citation>
    <scope>IDENTIFICATION</scope>
    <source>
        <tissue evidence="5">Gonads</tissue>
    </source>
</reference>
<dbReference type="InterPro" id="IPR001466">
    <property type="entry name" value="Beta-lactam-related"/>
</dbReference>
<evidence type="ECO:0000313" key="5">
    <source>
        <dbReference type="RefSeq" id="XP_013378587.1"/>
    </source>
</evidence>
<protein>
    <submittedName>
        <fullName evidence="5">Uncharacterized protein LOC106150379</fullName>
    </submittedName>
</protein>
<dbReference type="InterPro" id="IPR050491">
    <property type="entry name" value="AmpC-like"/>
</dbReference>
<dbReference type="RefSeq" id="XP_013378587.1">
    <property type="nucleotide sequence ID" value="XM_013523133.1"/>
</dbReference>
<dbReference type="PANTHER" id="PTHR46825:SF15">
    <property type="entry name" value="BETA-LACTAMASE-RELATED DOMAIN-CONTAINING PROTEIN"/>
    <property type="match status" value="1"/>
</dbReference>
<feature type="transmembrane region" description="Helical" evidence="2">
    <location>
        <begin position="538"/>
        <end position="558"/>
    </location>
</feature>
<dbReference type="InParanoid" id="A0A1S3GY51"/>
<dbReference type="Proteomes" id="UP000085678">
    <property type="component" value="Unplaced"/>
</dbReference>
<dbReference type="AlphaFoldDB" id="A0A1S3GY51"/>
<evidence type="ECO:0000256" key="2">
    <source>
        <dbReference type="SAM" id="Phobius"/>
    </source>
</evidence>
<dbReference type="InterPro" id="IPR012338">
    <property type="entry name" value="Beta-lactam/transpept-like"/>
</dbReference>
<dbReference type="PANTHER" id="PTHR46825">
    <property type="entry name" value="D-ALANYL-D-ALANINE-CARBOXYPEPTIDASE/ENDOPEPTIDASE AMPH"/>
    <property type="match status" value="1"/>
</dbReference>
<dbReference type="SUPFAM" id="SSF56601">
    <property type="entry name" value="beta-lactamase/transpeptidase-like"/>
    <property type="match status" value="1"/>
</dbReference>
<dbReference type="OrthoDB" id="5946976at2759"/>
<keyword evidence="2" id="KW-0812">Transmembrane</keyword>
<dbReference type="Gene3D" id="3.40.710.10">
    <property type="entry name" value="DD-peptidase/beta-lactamase superfamily"/>
    <property type="match status" value="1"/>
</dbReference>
<dbReference type="Pfam" id="PF00144">
    <property type="entry name" value="Beta-lactamase"/>
    <property type="match status" value="1"/>
</dbReference>
<organism evidence="4 5">
    <name type="scientific">Lingula anatina</name>
    <name type="common">Brachiopod</name>
    <name type="synonym">Lingula unguis</name>
    <dbReference type="NCBI Taxonomy" id="7574"/>
    <lineage>
        <taxon>Eukaryota</taxon>
        <taxon>Metazoa</taxon>
        <taxon>Spiralia</taxon>
        <taxon>Lophotrochozoa</taxon>
        <taxon>Brachiopoda</taxon>
        <taxon>Linguliformea</taxon>
        <taxon>Lingulata</taxon>
        <taxon>Lingulida</taxon>
        <taxon>Linguloidea</taxon>
        <taxon>Lingulidae</taxon>
        <taxon>Lingula</taxon>
    </lineage>
</organism>
<dbReference type="GeneID" id="106150379"/>
<feature type="region of interest" description="Disordered" evidence="1">
    <location>
        <begin position="1"/>
        <end position="35"/>
    </location>
</feature>
<sequence length="569" mass="64272">MNANEPKRTNKRLKRQTDGHDAVDSFSCNNNNSATSEESTIDAVMSEVLSCLRIPGLSVTLVKNGRVILAKGYGTKDKNGQEPVTSSTFFSIGSLTKAFSATLLSKILYEKGHDLETPLTTIRELNDLRFSTEELTAHVTARDLFSHRTGIPSYDKARLGGQITLDNIAQILPLLQAAFPLRSKLMYNNLMYGLVGHVTQRLTRKPWSDAMQDELLKPIGMRHTAILNTSNYEQFQLPTPYDFTKRNFNATREISPKILKLWSMNAPSMAIVSDSVDMGKWLLFHLNEGRAEDDTQVIPQEVLAETYRPVIPVPHPRNKFTARPITPVTFIFEEYGCAWKVGYYRGYPLVTHSGSTLGFSSILTFIPSMNIGAYLNFNTFDRSHFRRRVIMAYLLDILLEETPWLNSSTICTFPAPFADWQYIPKSGANRTRGTAARALSSYVGRYHHPLFGSVNVVHNATEPFLRMFYGPLGHWALFPNNSDEFFGVGQGAVWNFALKDLKFTSLNANNEEIDAFIITSFEEKKPPIFKKVTEVSGINLNLFLTILFLLSLLTYHIVAHMVKRKRKSN</sequence>
<evidence type="ECO:0000259" key="3">
    <source>
        <dbReference type="Pfam" id="PF00144"/>
    </source>
</evidence>
<keyword evidence="2" id="KW-1133">Transmembrane helix</keyword>
<proteinExistence type="predicted"/>
<accession>A0A1S3GY51</accession>
<keyword evidence="2" id="KW-0472">Membrane</keyword>
<keyword evidence="4" id="KW-1185">Reference proteome</keyword>
<gene>
    <name evidence="5" type="primary">LOC106150379</name>
</gene>
<dbReference type="KEGG" id="lak:106150379"/>
<feature type="domain" description="Beta-lactamase-related" evidence="3">
    <location>
        <begin position="51"/>
        <end position="387"/>
    </location>
</feature>
<dbReference type="Gene3D" id="2.40.128.600">
    <property type="match status" value="1"/>
</dbReference>
<evidence type="ECO:0000256" key="1">
    <source>
        <dbReference type="SAM" id="MobiDB-lite"/>
    </source>
</evidence>